<keyword evidence="2" id="KW-0863">Zinc-finger</keyword>
<organism evidence="5 6">
    <name type="scientific">Favolaschia claudopus</name>
    <dbReference type="NCBI Taxonomy" id="2862362"/>
    <lineage>
        <taxon>Eukaryota</taxon>
        <taxon>Fungi</taxon>
        <taxon>Dikarya</taxon>
        <taxon>Basidiomycota</taxon>
        <taxon>Agaricomycotina</taxon>
        <taxon>Agaricomycetes</taxon>
        <taxon>Agaricomycetidae</taxon>
        <taxon>Agaricales</taxon>
        <taxon>Marasmiineae</taxon>
        <taxon>Mycenaceae</taxon>
        <taxon>Favolaschia</taxon>
    </lineage>
</organism>
<evidence type="ECO:0000259" key="4">
    <source>
        <dbReference type="PROSITE" id="PS50158"/>
    </source>
</evidence>
<evidence type="ECO:0000256" key="2">
    <source>
        <dbReference type="PROSITE-ProRule" id="PRU00047"/>
    </source>
</evidence>
<sequence>MSNAGISGRASDFLHNSGGNPPATPISSTLAKPGEVVLSAEAVAILRKMDILRLARNNKRDERRKAKEENVSEDEAEELTPYIMVVPSGEALGANVIPDVISTPTLLFDDAAAARNSFQANDNSIPAAIIFLAKNGISPPLTLFLPASLARIRSSNIKTVKHGTGESTKVTVIDISDFPDELALDQATWCTCYNTFLTFMESVAGTQVFQGFAAHFNNVLSNPDFAQWFQAYRDFDQRLRARFFTTPFIINIRDEEYRAALQSAINLFLVESRTPNTVGFKATKDKSERPKPYDKDLSARKKNTLCFRCGRTGHGAVACEEKNPSRHGREFVAYANKDGLFRLSDKRPICLFFNCGTDRCTSTRPHALHIFSLCSDSHHGASECTRNSPTALRKVSNSCRISS</sequence>
<keyword evidence="2" id="KW-0479">Metal-binding</keyword>
<protein>
    <recommendedName>
        <fullName evidence="4">CCHC-type domain-containing protein</fullName>
    </recommendedName>
</protein>
<dbReference type="GO" id="GO:0003676">
    <property type="term" value="F:nucleic acid binding"/>
    <property type="evidence" value="ECO:0007669"/>
    <property type="project" value="InterPro"/>
</dbReference>
<accession>A0AAV9Z2Q9</accession>
<dbReference type="PROSITE" id="PS50158">
    <property type="entry name" value="ZF_CCHC"/>
    <property type="match status" value="1"/>
</dbReference>
<evidence type="ECO:0000313" key="6">
    <source>
        <dbReference type="Proteomes" id="UP001362999"/>
    </source>
</evidence>
<gene>
    <name evidence="5" type="ORF">R3P38DRAFT_3243716</name>
</gene>
<reference evidence="5 6" key="1">
    <citation type="journal article" date="2024" name="J Genomics">
        <title>Draft genome sequencing and assembly of Favolaschia claudopus CIRM-BRFM 2984 isolated from oak limbs.</title>
        <authorList>
            <person name="Navarro D."/>
            <person name="Drula E."/>
            <person name="Chaduli D."/>
            <person name="Cazenave R."/>
            <person name="Ahrendt S."/>
            <person name="Wang J."/>
            <person name="Lipzen A."/>
            <person name="Daum C."/>
            <person name="Barry K."/>
            <person name="Grigoriev I.V."/>
            <person name="Favel A."/>
            <person name="Rosso M.N."/>
            <person name="Martin F."/>
        </authorList>
    </citation>
    <scope>NUCLEOTIDE SEQUENCE [LARGE SCALE GENOMIC DNA]</scope>
    <source>
        <strain evidence="5 6">CIRM-BRFM 2984</strain>
    </source>
</reference>
<dbReference type="GO" id="GO:0006397">
    <property type="term" value="P:mRNA processing"/>
    <property type="evidence" value="ECO:0007669"/>
    <property type="project" value="UniProtKB-KW"/>
</dbReference>
<keyword evidence="2" id="KW-0862">Zinc</keyword>
<evidence type="ECO:0000256" key="3">
    <source>
        <dbReference type="SAM" id="MobiDB-lite"/>
    </source>
</evidence>
<feature type="domain" description="CCHC-type" evidence="4">
    <location>
        <begin position="306"/>
        <end position="321"/>
    </location>
</feature>
<dbReference type="InterPro" id="IPR036875">
    <property type="entry name" value="Znf_CCHC_sf"/>
</dbReference>
<name>A0AAV9Z2Q9_9AGAR</name>
<dbReference type="Proteomes" id="UP001362999">
    <property type="component" value="Unassembled WGS sequence"/>
</dbReference>
<feature type="region of interest" description="Disordered" evidence="3">
    <location>
        <begin position="1"/>
        <end position="29"/>
    </location>
</feature>
<dbReference type="EMBL" id="JAWWNJ010000229">
    <property type="protein sequence ID" value="KAK6969277.1"/>
    <property type="molecule type" value="Genomic_DNA"/>
</dbReference>
<keyword evidence="1" id="KW-0507">mRNA processing</keyword>
<dbReference type="GO" id="GO:0008270">
    <property type="term" value="F:zinc ion binding"/>
    <property type="evidence" value="ECO:0007669"/>
    <property type="project" value="UniProtKB-KW"/>
</dbReference>
<dbReference type="SUPFAM" id="SSF57756">
    <property type="entry name" value="Retrovirus zinc finger-like domains"/>
    <property type="match status" value="1"/>
</dbReference>
<proteinExistence type="predicted"/>
<evidence type="ECO:0000256" key="1">
    <source>
        <dbReference type="ARBA" id="ARBA00022664"/>
    </source>
</evidence>
<keyword evidence="6" id="KW-1185">Reference proteome</keyword>
<comment type="caution">
    <text evidence="5">The sequence shown here is derived from an EMBL/GenBank/DDBJ whole genome shotgun (WGS) entry which is preliminary data.</text>
</comment>
<dbReference type="InterPro" id="IPR001878">
    <property type="entry name" value="Znf_CCHC"/>
</dbReference>
<dbReference type="AlphaFoldDB" id="A0AAV9Z2Q9"/>
<evidence type="ECO:0000313" key="5">
    <source>
        <dbReference type="EMBL" id="KAK6969277.1"/>
    </source>
</evidence>